<accession>A0A8S0PL62</accession>
<dbReference type="AlphaFoldDB" id="A0A8S0PL62"/>
<name>A0A8S0PL62_OLEEU</name>
<dbReference type="Gramene" id="OE9A076972T1">
    <property type="protein sequence ID" value="OE9A076972C1"/>
    <property type="gene ID" value="OE9A076972"/>
</dbReference>
<sequence length="110" mass="12466">MGAESWETTSSFVLEYRAIYVCLHLTSVSSFGCSFLELRVGEQERWAAPYSIQASFLRRFGLETSESTGSAGTTQGGWRPEFHRAFDSVWSHRQSSIAWQGFLSIEENKD</sequence>
<comment type="caution">
    <text evidence="1">The sequence shown here is derived from an EMBL/GenBank/DDBJ whole genome shotgun (WGS) entry which is preliminary data.</text>
</comment>
<dbReference type="Proteomes" id="UP000594638">
    <property type="component" value="Unassembled WGS sequence"/>
</dbReference>
<evidence type="ECO:0000313" key="2">
    <source>
        <dbReference type="Proteomes" id="UP000594638"/>
    </source>
</evidence>
<gene>
    <name evidence="1" type="ORF">OLEA9_A076972</name>
</gene>
<organism evidence="1 2">
    <name type="scientific">Olea europaea subsp. europaea</name>
    <dbReference type="NCBI Taxonomy" id="158383"/>
    <lineage>
        <taxon>Eukaryota</taxon>
        <taxon>Viridiplantae</taxon>
        <taxon>Streptophyta</taxon>
        <taxon>Embryophyta</taxon>
        <taxon>Tracheophyta</taxon>
        <taxon>Spermatophyta</taxon>
        <taxon>Magnoliopsida</taxon>
        <taxon>eudicotyledons</taxon>
        <taxon>Gunneridae</taxon>
        <taxon>Pentapetalae</taxon>
        <taxon>asterids</taxon>
        <taxon>lamiids</taxon>
        <taxon>Lamiales</taxon>
        <taxon>Oleaceae</taxon>
        <taxon>Oleeae</taxon>
        <taxon>Olea</taxon>
    </lineage>
</organism>
<reference evidence="1 2" key="1">
    <citation type="submission" date="2019-12" db="EMBL/GenBank/DDBJ databases">
        <authorList>
            <person name="Alioto T."/>
            <person name="Alioto T."/>
            <person name="Gomez Garrido J."/>
        </authorList>
    </citation>
    <scope>NUCLEOTIDE SEQUENCE [LARGE SCALE GENOMIC DNA]</scope>
</reference>
<evidence type="ECO:0000313" key="1">
    <source>
        <dbReference type="EMBL" id="CAA2954941.1"/>
    </source>
</evidence>
<protein>
    <submittedName>
        <fullName evidence="1">Uncharacterized protein</fullName>
    </submittedName>
</protein>
<proteinExistence type="predicted"/>
<keyword evidence="2" id="KW-1185">Reference proteome</keyword>
<dbReference type="EMBL" id="CACTIH010000131">
    <property type="protein sequence ID" value="CAA2954941.1"/>
    <property type="molecule type" value="Genomic_DNA"/>
</dbReference>